<evidence type="ECO:0000256" key="2">
    <source>
        <dbReference type="ARBA" id="ARBA00023239"/>
    </source>
</evidence>
<keyword evidence="2" id="KW-0456">Lyase</keyword>
<organism evidence="4 5">
    <name type="scientific">Bionectria ochroleuca</name>
    <name type="common">Gliocladium roseum</name>
    <dbReference type="NCBI Taxonomy" id="29856"/>
    <lineage>
        <taxon>Eukaryota</taxon>
        <taxon>Fungi</taxon>
        <taxon>Dikarya</taxon>
        <taxon>Ascomycota</taxon>
        <taxon>Pezizomycotina</taxon>
        <taxon>Sordariomycetes</taxon>
        <taxon>Hypocreomycetidae</taxon>
        <taxon>Hypocreales</taxon>
        <taxon>Bionectriaceae</taxon>
        <taxon>Clonostachys</taxon>
    </lineage>
</organism>
<dbReference type="SUPFAM" id="SSF52096">
    <property type="entry name" value="ClpP/crotonase"/>
    <property type="match status" value="1"/>
</dbReference>
<sequence>MSQTFAPRTAPPPTPDFLRVSFPARHVVLVRMDRPSSLNALSTTALLEMDAVLRWYDDEATVLALVLTGTGRSFTAGADLKEWRRSLDGDGTERFGVREGMIPLTRRKGKKPIIAAVNGLALGGGSEIVVNCDIVVAAETAIFALPEVTRGIAPVGGVLARLVHTVGMQVACEVVLTGRQVSAQEFLSWGLVNKVVSQGKVVEEAVRYAEIIAANSPDAIICARAGLRQAWQTADVERATDEWMQEHFKKLEQGENIREGMSAFAERRAPVWKGSKM</sequence>
<reference evidence="4 5" key="1">
    <citation type="submission" date="2019-06" db="EMBL/GenBank/DDBJ databases">
        <authorList>
            <person name="Broberg M."/>
        </authorList>
    </citation>
    <scope>NUCLEOTIDE SEQUENCE [LARGE SCALE GENOMIC DNA]</scope>
</reference>
<evidence type="ECO:0000313" key="5">
    <source>
        <dbReference type="Proteomes" id="UP000766486"/>
    </source>
</evidence>
<dbReference type="InterPro" id="IPR014748">
    <property type="entry name" value="Enoyl-CoA_hydra_C"/>
</dbReference>
<evidence type="ECO:0008006" key="6">
    <source>
        <dbReference type="Google" id="ProtNLM"/>
    </source>
</evidence>
<dbReference type="InterPro" id="IPR029045">
    <property type="entry name" value="ClpP/crotonase-like_dom_sf"/>
</dbReference>
<dbReference type="InterPro" id="IPR018376">
    <property type="entry name" value="Enoyl-CoA_hyd/isom_CS"/>
</dbReference>
<comment type="similarity">
    <text evidence="1 3">Belongs to the enoyl-CoA hydratase/isomerase family.</text>
</comment>
<keyword evidence="5" id="KW-1185">Reference proteome</keyword>
<dbReference type="InterPro" id="IPR001753">
    <property type="entry name" value="Enoyl-CoA_hydra/iso"/>
</dbReference>
<dbReference type="PROSITE" id="PS00166">
    <property type="entry name" value="ENOYL_COA_HYDRATASE"/>
    <property type="match status" value="1"/>
</dbReference>
<dbReference type="PANTHER" id="PTHR11941">
    <property type="entry name" value="ENOYL-COA HYDRATASE-RELATED"/>
    <property type="match status" value="1"/>
</dbReference>
<dbReference type="PANTHER" id="PTHR11941:SF158">
    <property type="entry name" value="ENOYL-COA HYDRATASE (AFU_ORTHOLOGUE AFUA_2G10650)"/>
    <property type="match status" value="1"/>
</dbReference>
<accession>A0ABY6UUE1</accession>
<dbReference type="CDD" id="cd06558">
    <property type="entry name" value="crotonase-like"/>
    <property type="match status" value="1"/>
</dbReference>
<protein>
    <recommendedName>
        <fullName evidence="6">Enoyl-CoA hydratase</fullName>
    </recommendedName>
</protein>
<dbReference type="Proteomes" id="UP000766486">
    <property type="component" value="Unassembled WGS sequence"/>
</dbReference>
<evidence type="ECO:0000256" key="3">
    <source>
        <dbReference type="RuleBase" id="RU003707"/>
    </source>
</evidence>
<gene>
    <name evidence="4" type="ORF">CLO192961_LOCUS352228</name>
</gene>
<dbReference type="Gene3D" id="3.90.226.10">
    <property type="entry name" value="2-enoyl-CoA Hydratase, Chain A, domain 1"/>
    <property type="match status" value="1"/>
</dbReference>
<evidence type="ECO:0000256" key="1">
    <source>
        <dbReference type="ARBA" id="ARBA00005254"/>
    </source>
</evidence>
<dbReference type="Gene3D" id="1.10.12.10">
    <property type="entry name" value="Lyase 2-enoyl-coa Hydratase, Chain A, domain 2"/>
    <property type="match status" value="1"/>
</dbReference>
<proteinExistence type="inferred from homology"/>
<name>A0ABY6UUE1_BIOOC</name>
<dbReference type="EMBL" id="CABFNS010000863">
    <property type="protein sequence ID" value="VUC33527.1"/>
    <property type="molecule type" value="Genomic_DNA"/>
</dbReference>
<dbReference type="Pfam" id="PF00378">
    <property type="entry name" value="ECH_1"/>
    <property type="match status" value="1"/>
</dbReference>
<evidence type="ECO:0000313" key="4">
    <source>
        <dbReference type="EMBL" id="VUC33527.1"/>
    </source>
</evidence>
<comment type="caution">
    <text evidence="4">The sequence shown here is derived from an EMBL/GenBank/DDBJ whole genome shotgun (WGS) entry which is preliminary data.</text>
</comment>